<gene>
    <name evidence="1" type="ORF">BG006_005574</name>
</gene>
<proteinExistence type="predicted"/>
<dbReference type="Proteomes" id="UP000696485">
    <property type="component" value="Unassembled WGS sequence"/>
</dbReference>
<keyword evidence="2" id="KW-1185">Reference proteome</keyword>
<name>A0A9P5S7L5_9FUNG</name>
<evidence type="ECO:0000313" key="1">
    <source>
        <dbReference type="EMBL" id="KAF9308098.1"/>
    </source>
</evidence>
<feature type="non-terminal residue" evidence="1">
    <location>
        <position position="83"/>
    </location>
</feature>
<dbReference type="AlphaFoldDB" id="A0A9P5S7L5"/>
<dbReference type="EMBL" id="JAAAUY010003140">
    <property type="protein sequence ID" value="KAF9308098.1"/>
    <property type="molecule type" value="Genomic_DNA"/>
</dbReference>
<protein>
    <submittedName>
        <fullName evidence="1">Uncharacterized protein</fullName>
    </submittedName>
</protein>
<evidence type="ECO:0000313" key="2">
    <source>
        <dbReference type="Proteomes" id="UP000696485"/>
    </source>
</evidence>
<accession>A0A9P5S7L5</accession>
<comment type="caution">
    <text evidence="1">The sequence shown here is derived from an EMBL/GenBank/DDBJ whole genome shotgun (WGS) entry which is preliminary data.</text>
</comment>
<sequence length="83" mass="9156">MRFADPEMPQGDVTSICFQEYTEEHHNFGLHHSIELISLSLTTKHEAVLNACTEFGTVISVKMGTNPVQSMATATVVFEDLAT</sequence>
<reference evidence="1" key="1">
    <citation type="journal article" date="2020" name="Fungal Divers.">
        <title>Resolving the Mortierellaceae phylogeny through synthesis of multi-gene phylogenetics and phylogenomics.</title>
        <authorList>
            <person name="Vandepol N."/>
            <person name="Liber J."/>
            <person name="Desiro A."/>
            <person name="Na H."/>
            <person name="Kennedy M."/>
            <person name="Barry K."/>
            <person name="Grigoriev I.V."/>
            <person name="Miller A.N."/>
            <person name="O'Donnell K."/>
            <person name="Stajich J.E."/>
            <person name="Bonito G."/>
        </authorList>
    </citation>
    <scope>NUCLEOTIDE SEQUENCE</scope>
    <source>
        <strain evidence="1">NVP1</strain>
    </source>
</reference>
<organism evidence="1 2">
    <name type="scientific">Podila minutissima</name>
    <dbReference type="NCBI Taxonomy" id="64525"/>
    <lineage>
        <taxon>Eukaryota</taxon>
        <taxon>Fungi</taxon>
        <taxon>Fungi incertae sedis</taxon>
        <taxon>Mucoromycota</taxon>
        <taxon>Mortierellomycotina</taxon>
        <taxon>Mortierellomycetes</taxon>
        <taxon>Mortierellales</taxon>
        <taxon>Mortierellaceae</taxon>
        <taxon>Podila</taxon>
    </lineage>
</organism>